<comment type="caution">
    <text evidence="2">The sequence shown here is derived from an EMBL/GenBank/DDBJ whole genome shotgun (WGS) entry which is preliminary data.</text>
</comment>
<evidence type="ECO:0000313" key="2">
    <source>
        <dbReference type="EMBL" id="MBB3925115.1"/>
    </source>
</evidence>
<accession>A0A7W6BDX0</accession>
<dbReference type="Proteomes" id="UP000571950">
    <property type="component" value="Unassembled WGS sequence"/>
</dbReference>
<gene>
    <name evidence="2" type="ORF">GGR43_000816</name>
</gene>
<dbReference type="AlphaFoldDB" id="A0A7W6BDX0"/>
<organism evidence="2 3">
    <name type="scientific">Sphingobium jiangsuense</name>
    <dbReference type="NCBI Taxonomy" id="870476"/>
    <lineage>
        <taxon>Bacteria</taxon>
        <taxon>Pseudomonadati</taxon>
        <taxon>Pseudomonadota</taxon>
        <taxon>Alphaproteobacteria</taxon>
        <taxon>Sphingomonadales</taxon>
        <taxon>Sphingomonadaceae</taxon>
        <taxon>Sphingobium</taxon>
    </lineage>
</organism>
<name>A0A7W6BDX0_9SPHN</name>
<feature type="region of interest" description="Disordered" evidence="1">
    <location>
        <begin position="37"/>
        <end position="64"/>
    </location>
</feature>
<dbReference type="RefSeq" id="WP_188070664.1">
    <property type="nucleotide sequence ID" value="NZ_BSPS01000007.1"/>
</dbReference>
<feature type="compositionally biased region" description="Polar residues" evidence="1">
    <location>
        <begin position="51"/>
        <end position="64"/>
    </location>
</feature>
<proteinExistence type="predicted"/>
<dbReference type="EMBL" id="JACIDT010000002">
    <property type="protein sequence ID" value="MBB3925115.1"/>
    <property type="molecule type" value="Genomic_DNA"/>
</dbReference>
<reference evidence="2 3" key="1">
    <citation type="submission" date="2020-08" db="EMBL/GenBank/DDBJ databases">
        <title>Genomic Encyclopedia of Type Strains, Phase IV (KMG-IV): sequencing the most valuable type-strain genomes for metagenomic binning, comparative biology and taxonomic classification.</title>
        <authorList>
            <person name="Goeker M."/>
        </authorList>
    </citation>
    <scope>NUCLEOTIDE SEQUENCE [LARGE SCALE GENOMIC DNA]</scope>
    <source>
        <strain evidence="2 3">DSM 26189</strain>
    </source>
</reference>
<sequence length="64" mass="7173">MLSSGWLFEWLSRYFAPAGYYDPLFYQCADLMPPDRVEGDAKAMPPFPVQSDAQRTGTPSGMAH</sequence>
<evidence type="ECO:0000313" key="3">
    <source>
        <dbReference type="Proteomes" id="UP000571950"/>
    </source>
</evidence>
<keyword evidence="3" id="KW-1185">Reference proteome</keyword>
<evidence type="ECO:0000256" key="1">
    <source>
        <dbReference type="SAM" id="MobiDB-lite"/>
    </source>
</evidence>
<protein>
    <submittedName>
        <fullName evidence="2">Uncharacterized protein</fullName>
    </submittedName>
</protein>